<gene>
    <name evidence="1" type="ORF">PORY_001901</name>
</gene>
<accession>A0ACB7CD14</accession>
<keyword evidence="2" id="KW-1185">Reference proteome</keyword>
<reference evidence="1 2" key="1">
    <citation type="journal article" date="2021" name="Commun. Biol.">
        <title>Genomic insights into the host specific adaptation of the Pneumocystis genus.</title>
        <authorList>
            <person name="Cisse O.H."/>
            <person name="Ma L."/>
            <person name="Dekker J.P."/>
            <person name="Khil P.P."/>
            <person name="Youn J.-H."/>
            <person name="Brenchley J.M."/>
            <person name="Blair R."/>
            <person name="Pahar B."/>
            <person name="Chabe M."/>
            <person name="Van Rompay K.K.A."/>
            <person name="Keesler R."/>
            <person name="Sukura A."/>
            <person name="Hirsch V."/>
            <person name="Kutty G."/>
            <person name="Liu Y."/>
            <person name="Peng L."/>
            <person name="Chen J."/>
            <person name="Song J."/>
            <person name="Weissenbacher-Lang C."/>
            <person name="Xu J."/>
            <person name="Upham N.S."/>
            <person name="Stajich J.E."/>
            <person name="Cuomo C.A."/>
            <person name="Cushion M.T."/>
            <person name="Kovacs J.A."/>
        </authorList>
    </citation>
    <scope>NUCLEOTIDE SEQUENCE [LARGE SCALE GENOMIC DNA]</scope>
    <source>
        <strain evidence="1 2">RABM</strain>
    </source>
</reference>
<evidence type="ECO:0000313" key="2">
    <source>
        <dbReference type="Proteomes" id="UP000768646"/>
    </source>
</evidence>
<organism evidence="1 2">
    <name type="scientific">Pneumocystis oryctolagi</name>
    <dbReference type="NCBI Taxonomy" id="42067"/>
    <lineage>
        <taxon>Eukaryota</taxon>
        <taxon>Fungi</taxon>
        <taxon>Dikarya</taxon>
        <taxon>Ascomycota</taxon>
        <taxon>Taphrinomycotina</taxon>
        <taxon>Pneumocystomycetes</taxon>
        <taxon>Pneumocystaceae</taxon>
        <taxon>Pneumocystis</taxon>
    </lineage>
</organism>
<name>A0ACB7CD14_9ASCO</name>
<protein>
    <submittedName>
        <fullName evidence="1">Uncharacterized protein</fullName>
    </submittedName>
</protein>
<dbReference type="EMBL" id="JABTEG010000006">
    <property type="protein sequence ID" value="KAG4304848.1"/>
    <property type="molecule type" value="Genomic_DNA"/>
</dbReference>
<evidence type="ECO:0000313" key="1">
    <source>
        <dbReference type="EMBL" id="KAG4304848.1"/>
    </source>
</evidence>
<dbReference type="Proteomes" id="UP000768646">
    <property type="component" value="Unassembled WGS sequence"/>
</dbReference>
<comment type="caution">
    <text evidence="1">The sequence shown here is derived from an EMBL/GenBank/DDBJ whole genome shotgun (WGS) entry which is preliminary data.</text>
</comment>
<proteinExistence type="predicted"/>
<sequence length="340" mass="38815">MEWKTIKTTHEDLIHDVTYDYYGRRLATCSSDLRVKIFDYDDVTGEWQENDSWKSADAPILKQIQMLIVLIVGQVIAICSIDRTVRIFEEQEHEAKNSGKRWLEKARLVDSRGAVLDIWFAPIHYGLKLASVSADAVVRIYEALSPNDLSQWTLMDDILLLPNPPPRDIESSFCLTWCPSRWDDQQLLVGAMNTVSIYKQNSNNKWKAEESLNGHTDLVRDVAWGANMGRSYHIVATACKDGHVRIFKLTKIPNYISNNDILHNPDSTQVKKDYIVELVGDFDDHMAQVWRVSFNITGTILSSAGDDGKVRLWKANYAGDYQCLSVISMEKTQKDIIIDN</sequence>